<evidence type="ECO:0000313" key="2">
    <source>
        <dbReference type="Proteomes" id="UP000182409"/>
    </source>
</evidence>
<dbReference type="EMBL" id="FNSD01000001">
    <property type="protein sequence ID" value="SEB44486.1"/>
    <property type="molecule type" value="Genomic_DNA"/>
</dbReference>
<protein>
    <submittedName>
        <fullName evidence="1">Uncharacterized protein</fullName>
    </submittedName>
</protein>
<reference evidence="1 2" key="1">
    <citation type="submission" date="2016-10" db="EMBL/GenBank/DDBJ databases">
        <authorList>
            <person name="de Groot N.N."/>
        </authorList>
    </citation>
    <scope>NUCLEOTIDE SEQUENCE [LARGE SCALE GENOMIC DNA]</scope>
    <source>
        <strain evidence="1 2">AB35.6</strain>
    </source>
</reference>
<dbReference type="Proteomes" id="UP000182409">
    <property type="component" value="Unassembled WGS sequence"/>
</dbReference>
<dbReference type="AlphaFoldDB" id="A0A1H4JES8"/>
<accession>A0A1H4JES8</accession>
<gene>
    <name evidence="1" type="ORF">SAMN05443244_0555</name>
</gene>
<proteinExistence type="predicted"/>
<evidence type="ECO:0000313" key="1">
    <source>
        <dbReference type="EMBL" id="SEB44486.1"/>
    </source>
</evidence>
<organism evidence="1 2">
    <name type="scientific">Terriglobus roseus</name>
    <dbReference type="NCBI Taxonomy" id="392734"/>
    <lineage>
        <taxon>Bacteria</taxon>
        <taxon>Pseudomonadati</taxon>
        <taxon>Acidobacteriota</taxon>
        <taxon>Terriglobia</taxon>
        <taxon>Terriglobales</taxon>
        <taxon>Acidobacteriaceae</taxon>
        <taxon>Terriglobus</taxon>
    </lineage>
</organism>
<sequence length="99" mass="10925">MSLETDLAGLTGRHLSGLFDGPDNEEILQCVLLCLPDVERIYWQELQNAPGDVLHDAITPVFLAFEARLRVAGIEERSTDVEPCKKTVGPILDVHDLGQ</sequence>
<name>A0A1H4JES8_9BACT</name>